<proteinExistence type="predicted"/>
<accession>A0A0W0Y3V1</accession>
<dbReference type="Gene3D" id="3.90.1140.10">
    <property type="entry name" value="Cyclic phosphodiesterase"/>
    <property type="match status" value="1"/>
</dbReference>
<protein>
    <recommendedName>
        <fullName evidence="1">Swiss Army Knife 2H phosphoesterase domain-containing protein</fullName>
    </recommendedName>
</protein>
<evidence type="ECO:0000313" key="3">
    <source>
        <dbReference type="Proteomes" id="UP000054618"/>
    </source>
</evidence>
<gene>
    <name evidence="2" type="ORF">Lqui_0310</name>
</gene>
<evidence type="ECO:0000259" key="1">
    <source>
        <dbReference type="Pfam" id="PF22547"/>
    </source>
</evidence>
<dbReference type="Proteomes" id="UP000054618">
    <property type="component" value="Unassembled WGS sequence"/>
</dbReference>
<reference evidence="2 3" key="1">
    <citation type="submission" date="2015-11" db="EMBL/GenBank/DDBJ databases">
        <title>Genomic analysis of 38 Legionella species identifies large and diverse effector repertoires.</title>
        <authorList>
            <person name="Burstein D."/>
            <person name="Amaro F."/>
            <person name="Zusman T."/>
            <person name="Lifshitz Z."/>
            <person name="Cohen O."/>
            <person name="Gilbert J.A."/>
            <person name="Pupko T."/>
            <person name="Shuman H.A."/>
            <person name="Segal G."/>
        </authorList>
    </citation>
    <scope>NUCLEOTIDE SEQUENCE [LARGE SCALE GENOMIC DNA]</scope>
    <source>
        <strain evidence="2 3">CDC#1442-AUS-E</strain>
    </source>
</reference>
<feature type="domain" description="Swiss Army Knife 2H phosphoesterase" evidence="1">
    <location>
        <begin position="58"/>
        <end position="200"/>
    </location>
</feature>
<organism evidence="2 3">
    <name type="scientific">Legionella quinlivanii</name>
    <dbReference type="NCBI Taxonomy" id="45073"/>
    <lineage>
        <taxon>Bacteria</taxon>
        <taxon>Pseudomonadati</taxon>
        <taxon>Pseudomonadota</taxon>
        <taxon>Gammaproteobacteria</taxon>
        <taxon>Legionellales</taxon>
        <taxon>Legionellaceae</taxon>
        <taxon>Legionella</taxon>
    </lineage>
</organism>
<comment type="caution">
    <text evidence="2">The sequence shown here is derived from an EMBL/GenBank/DDBJ whole genome shotgun (WGS) entry which is preliminary data.</text>
</comment>
<keyword evidence="3" id="KW-1185">Reference proteome</keyword>
<evidence type="ECO:0000313" key="2">
    <source>
        <dbReference type="EMBL" id="KTD51466.1"/>
    </source>
</evidence>
<dbReference type="Pfam" id="PF22547">
    <property type="entry name" value="2H-SAK"/>
    <property type="match status" value="1"/>
</dbReference>
<dbReference type="InterPro" id="IPR009097">
    <property type="entry name" value="Cyclic_Pdiesterase"/>
</dbReference>
<dbReference type="SUPFAM" id="SSF55144">
    <property type="entry name" value="LigT-like"/>
    <property type="match status" value="1"/>
</dbReference>
<dbReference type="PATRIC" id="fig|45073.5.peg.334"/>
<dbReference type="EMBL" id="LNYS01000006">
    <property type="protein sequence ID" value="KTD51466.1"/>
    <property type="molecule type" value="Genomic_DNA"/>
</dbReference>
<dbReference type="InterPro" id="IPR054498">
    <property type="entry name" value="2H-SAK"/>
</dbReference>
<dbReference type="AlphaFoldDB" id="A0A0W0Y3V1"/>
<name>A0A0W0Y3V1_9GAMM</name>
<sequence>MKQGMLNLIFKIVSIGVVFLASMSGYAAEQISLSKTIYVNSSLPFESHQGAGPFDTAIAMNIQYQPVKTIREELSSYLQYPLRFFTGWNEDGEAHITVITPPEYSDIIKKFVSIERMEEIALQNTIQASDLKVLGLGRGVVNINDKAEETYFLIVKSRNLLKIRQLVYEEFVKNGGNKDAWNPRHFHPHITVGYSLRDLHEADGVIKDVMHSLDTRFELVSTE</sequence>